<evidence type="ECO:0000256" key="6">
    <source>
        <dbReference type="ARBA" id="ARBA00022833"/>
    </source>
</evidence>
<evidence type="ECO:0000256" key="7">
    <source>
        <dbReference type="ARBA" id="ARBA00022989"/>
    </source>
</evidence>
<dbReference type="CDD" id="cd07340">
    <property type="entry name" value="M48B_Htpx_like"/>
    <property type="match status" value="1"/>
</dbReference>
<evidence type="ECO:0000313" key="13">
    <source>
        <dbReference type="EMBL" id="ABG60762.1"/>
    </source>
</evidence>
<dbReference type="GO" id="GO:0004222">
    <property type="term" value="F:metalloendopeptidase activity"/>
    <property type="evidence" value="ECO:0007669"/>
    <property type="project" value="InterPro"/>
</dbReference>
<keyword evidence="1" id="KW-1003">Cell membrane</keyword>
<dbReference type="InterPro" id="IPR050083">
    <property type="entry name" value="HtpX_protease"/>
</dbReference>
<keyword evidence="3 11" id="KW-0812">Transmembrane</keyword>
<dbReference type="EMBL" id="CP000383">
    <property type="protein sequence ID" value="ABG60762.1"/>
    <property type="molecule type" value="Genomic_DNA"/>
</dbReference>
<evidence type="ECO:0000256" key="5">
    <source>
        <dbReference type="ARBA" id="ARBA00022801"/>
    </source>
</evidence>
<dbReference type="KEGG" id="chu:CHU_3529"/>
<dbReference type="OrthoDB" id="9810445at2"/>
<keyword evidence="4" id="KW-0479">Metal-binding</keyword>
<comment type="cofactor">
    <cofactor evidence="10">
        <name>Zn(2+)</name>
        <dbReference type="ChEBI" id="CHEBI:29105"/>
    </cofactor>
    <text evidence="10">Binds 1 zinc ion per subunit.</text>
</comment>
<feature type="transmembrane region" description="Helical" evidence="11">
    <location>
        <begin position="18"/>
        <end position="37"/>
    </location>
</feature>
<sequence>MKYIGIQKQIRRNNRKTLLLLFLFPMILIVLSVIILGSLELSFLFLCLSAVWFVIAYFFHNKMIEGATASYTMPRKENTRVYNLLENMCISQGMQMPQLNIIDDDSLNAFASGINQKTFTITLSKGIIEKLNDEELEGVIAHELSHIINRDVRLLIISIVFVGIFSFISEMALRGRFFAGRRDNDGKSNLPVILLVILASVVAFLIARLLHFAISRKREYLADAGAAEITKKPYALASALRKISEDPYIESVTRRDVAQLFMHNPQFRERNIFGSLFSTHPPIEKRIALLEQFV</sequence>
<dbReference type="Pfam" id="PF01435">
    <property type="entry name" value="Peptidase_M48"/>
    <property type="match status" value="1"/>
</dbReference>
<feature type="transmembrane region" description="Helical" evidence="11">
    <location>
        <begin position="43"/>
        <end position="60"/>
    </location>
</feature>
<evidence type="ECO:0000256" key="9">
    <source>
        <dbReference type="ARBA" id="ARBA00023136"/>
    </source>
</evidence>
<name>A0A6N4SWP1_CYTH3</name>
<comment type="similarity">
    <text evidence="10">Belongs to the peptidase M48 family.</text>
</comment>
<keyword evidence="8 10" id="KW-0482">Metalloprotease</keyword>
<dbReference type="PANTHER" id="PTHR43221">
    <property type="entry name" value="PROTEASE HTPX"/>
    <property type="match status" value="1"/>
</dbReference>
<keyword evidence="6 10" id="KW-0862">Zinc</keyword>
<keyword evidence="14" id="KW-1185">Reference proteome</keyword>
<feature type="transmembrane region" description="Helical" evidence="11">
    <location>
        <begin position="154"/>
        <end position="172"/>
    </location>
</feature>
<dbReference type="GO" id="GO:0006508">
    <property type="term" value="P:proteolysis"/>
    <property type="evidence" value="ECO:0007669"/>
    <property type="project" value="UniProtKB-KW"/>
</dbReference>
<evidence type="ECO:0000256" key="3">
    <source>
        <dbReference type="ARBA" id="ARBA00022692"/>
    </source>
</evidence>
<feature type="transmembrane region" description="Helical" evidence="11">
    <location>
        <begin position="192"/>
        <end position="210"/>
    </location>
</feature>
<keyword evidence="5 10" id="KW-0378">Hydrolase</keyword>
<evidence type="ECO:0000256" key="1">
    <source>
        <dbReference type="ARBA" id="ARBA00022475"/>
    </source>
</evidence>
<evidence type="ECO:0000256" key="2">
    <source>
        <dbReference type="ARBA" id="ARBA00022670"/>
    </source>
</evidence>
<proteinExistence type="inferred from homology"/>
<protein>
    <submittedName>
        <fullName evidence="13">Heat shock protein, Metallo peptidase, MEROPS family M48B</fullName>
    </submittedName>
</protein>
<organism evidence="13 14">
    <name type="scientific">Cytophaga hutchinsonii (strain ATCC 33406 / DSM 1761 / CIP 103989 / NBRC 15051 / NCIMB 9469 / D465)</name>
    <dbReference type="NCBI Taxonomy" id="269798"/>
    <lineage>
        <taxon>Bacteria</taxon>
        <taxon>Pseudomonadati</taxon>
        <taxon>Bacteroidota</taxon>
        <taxon>Cytophagia</taxon>
        <taxon>Cytophagales</taxon>
        <taxon>Cytophagaceae</taxon>
        <taxon>Cytophaga</taxon>
    </lineage>
</organism>
<keyword evidence="13" id="KW-0346">Stress response</keyword>
<keyword evidence="2 10" id="KW-0645">Protease</keyword>
<feature type="domain" description="Peptidase M48" evidence="12">
    <location>
        <begin position="76"/>
        <end position="292"/>
    </location>
</feature>
<evidence type="ECO:0000256" key="4">
    <source>
        <dbReference type="ARBA" id="ARBA00022723"/>
    </source>
</evidence>
<evidence type="ECO:0000259" key="12">
    <source>
        <dbReference type="Pfam" id="PF01435"/>
    </source>
</evidence>
<keyword evidence="7 11" id="KW-1133">Transmembrane helix</keyword>
<keyword evidence="9 11" id="KW-0472">Membrane</keyword>
<gene>
    <name evidence="13" type="primary">htpX</name>
    <name evidence="13" type="ordered locus">CHU_3529</name>
</gene>
<evidence type="ECO:0000256" key="10">
    <source>
        <dbReference type="RuleBase" id="RU003983"/>
    </source>
</evidence>
<dbReference type="Proteomes" id="UP000001822">
    <property type="component" value="Chromosome"/>
</dbReference>
<reference evidence="13 14" key="1">
    <citation type="journal article" date="2007" name="Appl. Environ. Microbiol.">
        <title>Genome sequence of the cellulolytic gliding bacterium Cytophaga hutchinsonii.</title>
        <authorList>
            <person name="Xie G."/>
            <person name="Bruce D.C."/>
            <person name="Challacombe J.F."/>
            <person name="Chertkov O."/>
            <person name="Detter J.C."/>
            <person name="Gilna P."/>
            <person name="Han C.S."/>
            <person name="Lucas S."/>
            <person name="Misra M."/>
            <person name="Myers G.L."/>
            <person name="Richardson P."/>
            <person name="Tapia R."/>
            <person name="Thayer N."/>
            <person name="Thompson L.S."/>
            <person name="Brettin T.S."/>
            <person name="Henrissat B."/>
            <person name="Wilson D.B."/>
            <person name="McBride M.J."/>
        </authorList>
    </citation>
    <scope>NUCLEOTIDE SEQUENCE [LARGE SCALE GENOMIC DNA]</scope>
    <source>
        <strain evidence="14">ATCC 33406 / DSM 1761 / CIP 103989 / NBRC 15051 / NCIMB 9469 / D465</strain>
    </source>
</reference>
<dbReference type="InterPro" id="IPR001915">
    <property type="entry name" value="Peptidase_M48"/>
</dbReference>
<evidence type="ECO:0000256" key="8">
    <source>
        <dbReference type="ARBA" id="ARBA00023049"/>
    </source>
</evidence>
<dbReference type="Gene3D" id="3.30.2010.10">
    <property type="entry name" value="Metalloproteases ('zincins'), catalytic domain"/>
    <property type="match status" value="1"/>
</dbReference>
<evidence type="ECO:0000256" key="11">
    <source>
        <dbReference type="SAM" id="Phobius"/>
    </source>
</evidence>
<dbReference type="PANTHER" id="PTHR43221:SF2">
    <property type="entry name" value="PROTEASE HTPX HOMOLOG"/>
    <property type="match status" value="1"/>
</dbReference>
<dbReference type="GO" id="GO:0046872">
    <property type="term" value="F:metal ion binding"/>
    <property type="evidence" value="ECO:0007669"/>
    <property type="project" value="UniProtKB-KW"/>
</dbReference>
<dbReference type="AlphaFoldDB" id="A0A6N4SWP1"/>
<evidence type="ECO:0000313" key="14">
    <source>
        <dbReference type="Proteomes" id="UP000001822"/>
    </source>
</evidence>
<accession>A0A6N4SWP1</accession>